<evidence type="ECO:0000313" key="2">
    <source>
        <dbReference type="EMBL" id="MFC3678381.1"/>
    </source>
</evidence>
<dbReference type="InterPro" id="IPR045079">
    <property type="entry name" value="Oxoprolinase-like"/>
</dbReference>
<organism evidence="2 3">
    <name type="scientific">Ferrovibrio xuzhouensis</name>
    <dbReference type="NCBI Taxonomy" id="1576914"/>
    <lineage>
        <taxon>Bacteria</taxon>
        <taxon>Pseudomonadati</taxon>
        <taxon>Pseudomonadota</taxon>
        <taxon>Alphaproteobacteria</taxon>
        <taxon>Rhodospirillales</taxon>
        <taxon>Rhodospirillaceae</taxon>
        <taxon>Ferrovibrio</taxon>
    </lineage>
</organism>
<dbReference type="Pfam" id="PF02538">
    <property type="entry name" value="Hydantoinase_B"/>
    <property type="match status" value="1"/>
</dbReference>
<dbReference type="PANTHER" id="PTHR11365:SF23">
    <property type="entry name" value="HYPOTHETICAL 5-OXOPROLINASE (EUROFUNG)-RELATED"/>
    <property type="match status" value="1"/>
</dbReference>
<accession>A0ABV7VNP2</accession>
<dbReference type="EMBL" id="JBHRYJ010000008">
    <property type="protein sequence ID" value="MFC3678381.1"/>
    <property type="molecule type" value="Genomic_DNA"/>
</dbReference>
<evidence type="ECO:0000313" key="3">
    <source>
        <dbReference type="Proteomes" id="UP001595711"/>
    </source>
</evidence>
<keyword evidence="3" id="KW-1185">Reference proteome</keyword>
<reference evidence="3" key="1">
    <citation type="journal article" date="2019" name="Int. J. Syst. Evol. Microbiol.">
        <title>The Global Catalogue of Microorganisms (GCM) 10K type strain sequencing project: providing services to taxonomists for standard genome sequencing and annotation.</title>
        <authorList>
            <consortium name="The Broad Institute Genomics Platform"/>
            <consortium name="The Broad Institute Genome Sequencing Center for Infectious Disease"/>
            <person name="Wu L."/>
            <person name="Ma J."/>
        </authorList>
    </citation>
    <scope>NUCLEOTIDE SEQUENCE [LARGE SCALE GENOMIC DNA]</scope>
    <source>
        <strain evidence="3">KCTC 42182</strain>
    </source>
</reference>
<evidence type="ECO:0000259" key="1">
    <source>
        <dbReference type="Pfam" id="PF02538"/>
    </source>
</evidence>
<dbReference type="RefSeq" id="WP_379730013.1">
    <property type="nucleotide sequence ID" value="NZ_JBHRYJ010000008.1"/>
</dbReference>
<dbReference type="InterPro" id="IPR003692">
    <property type="entry name" value="Hydantoinase_B"/>
</dbReference>
<gene>
    <name evidence="2" type="ORF">ACFOOQ_22740</name>
</gene>
<name>A0ABV7VNP2_9PROT</name>
<sequence length="554" mass="59008">MSLSAIDYQIMWSRLIAVVEEQATTLIRTAFSTSVREAGDLSAGVFDIAGRMVAQAVTGTPGHVNAMAESVGHFIQQIGRDNIFEGDVYLTNDPWFGTGHLHDFTVVSPSFRSGRLIGFFACTAHVVDIGGLGFGPDGNDVHEEGLLIPIMKLADRGVINNVLLKIVRGNVRAPDLVVGDMYSLAACNAAGDRRLQEMMTEFGLADIEALSEYIMDSSRRATRDAIARVPDGVYTNAMRIDGYDVPVDMLVSLKIEGDRLGADFAGTSGMSRFGVNVPEVYTRAYACYGLKCAIAPDVPNNSGSLEPFEVSAPEGCILAARRPAPVSTRHVIGHLVPDVVLGALHKALPGTVPAEGASALWNIQISARPTDDNTRSAEVLMFNSGGMGARPALDGLSATAFPSGVKTMSIEATEQVGPIIVWRKELREGSGGAGQFRGGLGQVIEIEPRSGYNLFFNAMFDRIDHPARGREGGLAGAPGSVGLADGTHLKGKGRQEVADGQRLVLKLPGGGGYGEPGRRDHKQVRADLAAGYITAEQAARDYGFDGDEEKYDDR</sequence>
<dbReference type="Proteomes" id="UP001595711">
    <property type="component" value="Unassembled WGS sequence"/>
</dbReference>
<dbReference type="PANTHER" id="PTHR11365">
    <property type="entry name" value="5-OXOPROLINASE RELATED"/>
    <property type="match status" value="1"/>
</dbReference>
<proteinExistence type="predicted"/>
<comment type="caution">
    <text evidence="2">The sequence shown here is derived from an EMBL/GenBank/DDBJ whole genome shotgun (WGS) entry which is preliminary data.</text>
</comment>
<protein>
    <submittedName>
        <fullName evidence="2">Hydantoinase B/oxoprolinase family protein</fullName>
    </submittedName>
</protein>
<feature type="domain" description="Hydantoinase B/oxoprolinase" evidence="1">
    <location>
        <begin position="5"/>
        <end position="516"/>
    </location>
</feature>